<keyword evidence="4 8" id="KW-0812">Transmembrane</keyword>
<proteinExistence type="inferred from homology"/>
<evidence type="ECO:0000259" key="9">
    <source>
        <dbReference type="Pfam" id="PF01490"/>
    </source>
</evidence>
<feature type="compositionally biased region" description="Basic and acidic residues" evidence="7">
    <location>
        <begin position="43"/>
        <end position="54"/>
    </location>
</feature>
<protein>
    <submittedName>
        <fullName evidence="10">Neutral amino acid transporter</fullName>
    </submittedName>
</protein>
<feature type="transmembrane region" description="Helical" evidence="8">
    <location>
        <begin position="614"/>
        <end position="637"/>
    </location>
</feature>
<dbReference type="PANTHER" id="PTHR22950">
    <property type="entry name" value="AMINO ACID TRANSPORTER"/>
    <property type="match status" value="1"/>
</dbReference>
<evidence type="ECO:0000313" key="10">
    <source>
        <dbReference type="EMBL" id="KAG0659471.1"/>
    </source>
</evidence>
<keyword evidence="6 8" id="KW-0472">Membrane</keyword>
<organism evidence="10 11">
    <name type="scientific">Maudiozyma exigua</name>
    <name type="common">Yeast</name>
    <name type="synonym">Kazachstania exigua</name>
    <dbReference type="NCBI Taxonomy" id="34358"/>
    <lineage>
        <taxon>Eukaryota</taxon>
        <taxon>Fungi</taxon>
        <taxon>Dikarya</taxon>
        <taxon>Ascomycota</taxon>
        <taxon>Saccharomycotina</taxon>
        <taxon>Saccharomycetes</taxon>
        <taxon>Saccharomycetales</taxon>
        <taxon>Saccharomycetaceae</taxon>
        <taxon>Maudiozyma</taxon>
    </lineage>
</organism>
<feature type="transmembrane region" description="Helical" evidence="8">
    <location>
        <begin position="769"/>
        <end position="795"/>
    </location>
</feature>
<dbReference type="OrthoDB" id="1684102at2759"/>
<feature type="region of interest" description="Disordered" evidence="7">
    <location>
        <begin position="1"/>
        <end position="106"/>
    </location>
</feature>
<evidence type="ECO:0000256" key="3">
    <source>
        <dbReference type="ARBA" id="ARBA00022554"/>
    </source>
</evidence>
<dbReference type="InterPro" id="IPR013057">
    <property type="entry name" value="AA_transpt_TM"/>
</dbReference>
<keyword evidence="3" id="KW-0926">Vacuole</keyword>
<evidence type="ECO:0000256" key="7">
    <source>
        <dbReference type="SAM" id="MobiDB-lite"/>
    </source>
</evidence>
<evidence type="ECO:0000256" key="1">
    <source>
        <dbReference type="ARBA" id="ARBA00004128"/>
    </source>
</evidence>
<comment type="caution">
    <text evidence="10">The sequence shown here is derived from an EMBL/GenBank/DDBJ whole genome shotgun (WGS) entry which is preliminary data.</text>
</comment>
<feature type="transmembrane region" description="Helical" evidence="8">
    <location>
        <begin position="543"/>
        <end position="561"/>
    </location>
</feature>
<feature type="transmembrane region" description="Helical" evidence="8">
    <location>
        <begin position="728"/>
        <end position="748"/>
    </location>
</feature>
<reference evidence="10 11" key="1">
    <citation type="submission" date="2020-11" db="EMBL/GenBank/DDBJ databases">
        <title>Kefir isolates.</title>
        <authorList>
            <person name="Marcisauskas S."/>
            <person name="Kim Y."/>
            <person name="Blasche S."/>
        </authorList>
    </citation>
    <scope>NUCLEOTIDE SEQUENCE [LARGE SCALE GENOMIC DNA]</scope>
    <source>
        <strain evidence="10 11">OG2</strain>
    </source>
</reference>
<accession>A0A9P7B4M3</accession>
<feature type="transmembrane region" description="Helical" evidence="8">
    <location>
        <begin position="399"/>
        <end position="421"/>
    </location>
</feature>
<feature type="transmembrane region" description="Helical" evidence="8">
    <location>
        <begin position="470"/>
        <end position="493"/>
    </location>
</feature>
<keyword evidence="11" id="KW-1185">Reference proteome</keyword>
<comment type="similarity">
    <text evidence="2">Belongs to the amino acid/polyamine transporter 2 family.</text>
</comment>
<dbReference type="Proteomes" id="UP000750334">
    <property type="component" value="Unassembled WGS sequence"/>
</dbReference>
<name>A0A9P7B4M3_MAUEX</name>
<evidence type="ECO:0000313" key="11">
    <source>
        <dbReference type="Proteomes" id="UP000750334"/>
    </source>
</evidence>
<evidence type="ECO:0000256" key="4">
    <source>
        <dbReference type="ARBA" id="ARBA00022692"/>
    </source>
</evidence>
<dbReference type="Pfam" id="PF01490">
    <property type="entry name" value="Aa_trans"/>
    <property type="match status" value="1"/>
</dbReference>
<feature type="compositionally biased region" description="Basic residues" evidence="7">
    <location>
        <begin position="1"/>
        <end position="18"/>
    </location>
</feature>
<feature type="transmembrane region" description="Helical" evidence="8">
    <location>
        <begin position="581"/>
        <end position="602"/>
    </location>
</feature>
<dbReference type="EMBL" id="PUHR01000191">
    <property type="protein sequence ID" value="KAG0659471.1"/>
    <property type="molecule type" value="Genomic_DNA"/>
</dbReference>
<dbReference type="PANTHER" id="PTHR22950:SF530">
    <property type="entry name" value="VACUOLAR AMINO ACID TRANSPORTER 3"/>
    <property type="match status" value="1"/>
</dbReference>
<evidence type="ECO:0000256" key="5">
    <source>
        <dbReference type="ARBA" id="ARBA00022989"/>
    </source>
</evidence>
<feature type="transmembrane region" description="Helical" evidence="8">
    <location>
        <begin position="704"/>
        <end position="722"/>
    </location>
</feature>
<gene>
    <name evidence="10" type="primary">AVT3</name>
    <name evidence="10" type="ORF">C6P45_001842</name>
</gene>
<feature type="transmembrane region" description="Helical" evidence="8">
    <location>
        <begin position="513"/>
        <end position="531"/>
    </location>
</feature>
<dbReference type="GO" id="GO:0005774">
    <property type="term" value="C:vacuolar membrane"/>
    <property type="evidence" value="ECO:0007669"/>
    <property type="project" value="UniProtKB-SubCell"/>
</dbReference>
<evidence type="ECO:0000256" key="2">
    <source>
        <dbReference type="ARBA" id="ARBA00008066"/>
    </source>
</evidence>
<comment type="subcellular location">
    <subcellularLocation>
        <location evidence="1">Vacuole membrane</location>
        <topology evidence="1">Multi-pass membrane protein</topology>
    </subcellularLocation>
</comment>
<feature type="transmembrane region" description="Helical" evidence="8">
    <location>
        <begin position="427"/>
        <end position="449"/>
    </location>
</feature>
<sequence>MSKKDNRKKRLQKKKKKAQLQQKQQEKEQSSKEGQVPTGATPEHNEKIENKEVALEGTVQAQGNSVTDTTKDQEHKHTKKEPVLVTNSDIPDLKHSKSQTSVTQNNSHIQNITTPVKQNIYSQNKNNSSSNAAITSSSASPSMSIPISHADSTNAQNRNEMIDEVSRILSPSNNDLSLPGGDITRDLYKWTNEHANNTINTSAVVVAESPNNNTLTTPTHMAHSPIRTANLFPENNMNTPTNMSSHRKRSMSFSALSINSSTLNSLILPNPQGRTYSTTTNNNNNNNNGSNTIQQPVIMTHEEIRAPGGFRRSYILHRHKNKNIKVPDFFTRNFIEFLTLYGHFAGEDLSESESESEEMEADDEITDIEAIESDNETTSLLLTQATSHRRHEKHKSSTFKAVLLLLKSFVGTGVLFLPRAFHNGGWAFSSLCLFSCAIISYYCFILLINTKNKIGVNGYGEMGQTLYGSTMKFAILSSIALSQLGFAAAYTVFTATNLKVFVDNVFGFNKEQIQLAMYIILQAIIFIPLSLTRNIAKLSGTALIADLFILLGLLYVYYYASFHVIQNGIAESMILFNQKDWSLFIGTAIFTFEGIGLLIPIQESMRHPEQFQKSLSGVMVIVTVIFISCGLICYSAFGSKVETVVLLNFPQQSPMTLTVQLLYALAILLSTPLQLFPAIRILEHWTFPANASGKHNPRVKWLKNYFRTFVVILAATMAWVGANDLDKFVSLVGSLACIPLIYIHPPLLHYKATSQEGFGSLTTRIKIELVVDILLCIFGFTVMAYTSWQTIVLWIS</sequence>
<keyword evidence="5 8" id="KW-1133">Transmembrane helix</keyword>
<dbReference type="AlphaFoldDB" id="A0A9P7B4M3"/>
<dbReference type="GO" id="GO:0005302">
    <property type="term" value="F:L-tyrosine transmembrane transporter activity"/>
    <property type="evidence" value="ECO:0007669"/>
    <property type="project" value="TreeGrafter"/>
</dbReference>
<feature type="transmembrane region" description="Helical" evidence="8">
    <location>
        <begin position="657"/>
        <end position="676"/>
    </location>
</feature>
<feature type="domain" description="Amino acid transporter transmembrane" evidence="9">
    <location>
        <begin position="394"/>
        <end position="791"/>
    </location>
</feature>
<evidence type="ECO:0000256" key="6">
    <source>
        <dbReference type="ARBA" id="ARBA00023136"/>
    </source>
</evidence>
<feature type="compositionally biased region" description="Polar residues" evidence="7">
    <location>
        <begin position="59"/>
        <end position="68"/>
    </location>
</feature>
<evidence type="ECO:0000256" key="8">
    <source>
        <dbReference type="SAM" id="Phobius"/>
    </source>
</evidence>